<feature type="non-terminal residue" evidence="2">
    <location>
        <position position="87"/>
    </location>
</feature>
<dbReference type="AlphaFoldDB" id="A0A392TK54"/>
<comment type="caution">
    <text evidence="2">The sequence shown here is derived from an EMBL/GenBank/DDBJ whole genome shotgun (WGS) entry which is preliminary data.</text>
</comment>
<keyword evidence="3" id="KW-1185">Reference proteome</keyword>
<evidence type="ECO:0000313" key="2">
    <source>
        <dbReference type="EMBL" id="MCI61549.1"/>
    </source>
</evidence>
<sequence length="87" mass="9452">SLKTVSEHLDNESPAEKTPAPSIAKRLGSNSGKDVVTAGETTKTPKKWKKVSKAVQYGPKKQWSKVATPVESKKKSLKRKEISSSDS</sequence>
<evidence type="ECO:0000313" key="3">
    <source>
        <dbReference type="Proteomes" id="UP000265520"/>
    </source>
</evidence>
<dbReference type="Proteomes" id="UP000265520">
    <property type="component" value="Unassembled WGS sequence"/>
</dbReference>
<feature type="compositionally biased region" description="Basic and acidic residues" evidence="1">
    <location>
        <begin position="1"/>
        <end position="15"/>
    </location>
</feature>
<name>A0A392TK54_9FABA</name>
<accession>A0A392TK54</accession>
<organism evidence="2 3">
    <name type="scientific">Trifolium medium</name>
    <dbReference type="NCBI Taxonomy" id="97028"/>
    <lineage>
        <taxon>Eukaryota</taxon>
        <taxon>Viridiplantae</taxon>
        <taxon>Streptophyta</taxon>
        <taxon>Embryophyta</taxon>
        <taxon>Tracheophyta</taxon>
        <taxon>Spermatophyta</taxon>
        <taxon>Magnoliopsida</taxon>
        <taxon>eudicotyledons</taxon>
        <taxon>Gunneridae</taxon>
        <taxon>Pentapetalae</taxon>
        <taxon>rosids</taxon>
        <taxon>fabids</taxon>
        <taxon>Fabales</taxon>
        <taxon>Fabaceae</taxon>
        <taxon>Papilionoideae</taxon>
        <taxon>50 kb inversion clade</taxon>
        <taxon>NPAAA clade</taxon>
        <taxon>Hologalegina</taxon>
        <taxon>IRL clade</taxon>
        <taxon>Trifolieae</taxon>
        <taxon>Trifolium</taxon>
    </lineage>
</organism>
<protein>
    <recommendedName>
        <fullName evidence="4">Envelope-like protein</fullName>
    </recommendedName>
</protein>
<dbReference type="EMBL" id="LXQA010601814">
    <property type="protein sequence ID" value="MCI61549.1"/>
    <property type="molecule type" value="Genomic_DNA"/>
</dbReference>
<evidence type="ECO:0000256" key="1">
    <source>
        <dbReference type="SAM" id="MobiDB-lite"/>
    </source>
</evidence>
<proteinExistence type="predicted"/>
<feature type="non-terminal residue" evidence="2">
    <location>
        <position position="1"/>
    </location>
</feature>
<evidence type="ECO:0008006" key="4">
    <source>
        <dbReference type="Google" id="ProtNLM"/>
    </source>
</evidence>
<reference evidence="2 3" key="1">
    <citation type="journal article" date="2018" name="Front. Plant Sci.">
        <title>Red Clover (Trifolium pratense) and Zigzag Clover (T. medium) - A Picture of Genomic Similarities and Differences.</title>
        <authorList>
            <person name="Dluhosova J."/>
            <person name="Istvanek J."/>
            <person name="Nedelnik J."/>
            <person name="Repkova J."/>
        </authorList>
    </citation>
    <scope>NUCLEOTIDE SEQUENCE [LARGE SCALE GENOMIC DNA]</scope>
    <source>
        <strain evidence="3">cv. 10/8</strain>
        <tissue evidence="2">Leaf</tissue>
    </source>
</reference>
<feature type="compositionally biased region" description="Basic and acidic residues" evidence="1">
    <location>
        <begin position="71"/>
        <end position="87"/>
    </location>
</feature>
<feature type="region of interest" description="Disordered" evidence="1">
    <location>
        <begin position="1"/>
        <end position="87"/>
    </location>
</feature>